<accession>A0ABQ6HHS8</accession>
<comment type="caution">
    <text evidence="1">The sequence shown here is derived from an EMBL/GenBank/DDBJ whole genome shotgun (WGS) entry which is preliminary data.</text>
</comment>
<evidence type="ECO:0000313" key="2">
    <source>
        <dbReference type="Proteomes" id="UP001157134"/>
    </source>
</evidence>
<reference evidence="1 2" key="1">
    <citation type="submission" date="2023-03" db="EMBL/GenBank/DDBJ databases">
        <title>Thalassotalea loyana LMG 22536T draft genome sequence.</title>
        <authorList>
            <person name="Sawabe T."/>
        </authorList>
    </citation>
    <scope>NUCLEOTIDE SEQUENCE [LARGE SCALE GENOMIC DNA]</scope>
    <source>
        <strain evidence="1 2">LMG 22536</strain>
    </source>
</reference>
<protein>
    <recommendedName>
        <fullName evidence="3">DUF1249 domain-containing protein</fullName>
    </recommendedName>
</protein>
<keyword evidence="2" id="KW-1185">Reference proteome</keyword>
<evidence type="ECO:0008006" key="3">
    <source>
        <dbReference type="Google" id="ProtNLM"/>
    </source>
</evidence>
<dbReference type="Proteomes" id="UP001157134">
    <property type="component" value="Unassembled WGS sequence"/>
</dbReference>
<gene>
    <name evidence="1" type="ORF">tloyanaT_26030</name>
</gene>
<evidence type="ECO:0000313" key="1">
    <source>
        <dbReference type="EMBL" id="GLX86350.1"/>
    </source>
</evidence>
<dbReference type="EMBL" id="BSSV01000006">
    <property type="protein sequence ID" value="GLX86350.1"/>
    <property type="molecule type" value="Genomic_DNA"/>
</dbReference>
<name>A0ABQ6HHS8_9GAMM</name>
<organism evidence="1 2">
    <name type="scientific">Thalassotalea loyana</name>
    <dbReference type="NCBI Taxonomy" id="280483"/>
    <lineage>
        <taxon>Bacteria</taxon>
        <taxon>Pseudomonadati</taxon>
        <taxon>Pseudomonadota</taxon>
        <taxon>Gammaproteobacteria</taxon>
        <taxon>Alteromonadales</taxon>
        <taxon>Colwelliaceae</taxon>
        <taxon>Thalassotalea</taxon>
    </lineage>
</organism>
<sequence>MNGATIKRLHSVYNFYLPEYRNIINKLDQYLKDTTEFKYQIETAEDVSPTAHIIYLFGKKVTVDFTISPNSAGNYEAKGRIDFYYEHITNDPMCTLLFDHNEMDFEDNSYDNEINKSYRMELKIINKLSKCVIERLENKTA</sequence>
<dbReference type="RefSeq" id="WP_284299319.1">
    <property type="nucleotide sequence ID" value="NZ_BSSV01000006.1"/>
</dbReference>
<proteinExistence type="predicted"/>